<evidence type="ECO:0000256" key="1">
    <source>
        <dbReference type="ARBA" id="ARBA00013260"/>
    </source>
</evidence>
<dbReference type="Gene3D" id="3.40.50.1470">
    <property type="entry name" value="Peptidyl-tRNA hydrolase"/>
    <property type="match status" value="1"/>
</dbReference>
<evidence type="ECO:0000313" key="6">
    <source>
        <dbReference type="EMBL" id="SUZ72553.1"/>
    </source>
</evidence>
<evidence type="ECO:0000256" key="5">
    <source>
        <dbReference type="ARBA" id="ARBA00038063"/>
    </source>
</evidence>
<evidence type="ECO:0000256" key="2">
    <source>
        <dbReference type="ARBA" id="ARBA00022555"/>
    </source>
</evidence>
<dbReference type="PANTHER" id="PTHR17224">
    <property type="entry name" value="PEPTIDYL-TRNA HYDROLASE"/>
    <property type="match status" value="1"/>
</dbReference>
<dbReference type="FunFam" id="3.40.50.1470:FF:000001">
    <property type="entry name" value="Peptidyl-tRNA hydrolase"/>
    <property type="match status" value="1"/>
</dbReference>
<dbReference type="Pfam" id="PF01195">
    <property type="entry name" value="Pept_tRNA_hydro"/>
    <property type="match status" value="1"/>
</dbReference>
<evidence type="ECO:0000256" key="4">
    <source>
        <dbReference type="ARBA" id="ARBA00022884"/>
    </source>
</evidence>
<dbReference type="AlphaFoldDB" id="A0A381Q4M0"/>
<name>A0A381Q4M0_9ZZZZ</name>
<sequence length="206" mass="22182">MSVFRRAAERRGTPADYLVLGLGNPGDQFLGTRHNLGYEVIERLSEIAGVSLRFSRSDRSRVATTNPSGLRVVLACPTTFMNLSGESVAPLIRRNGVAQVSRLIVVHDELDIEPGRVKVKLGGSAAGHNGLKSIRQHLGTDDFVRVRIGIGKPPNPQAGKDWVLKKPSKADRLLLDAAVQMGADAVEKITKDGVDQAMNDINGLSP</sequence>
<gene>
    <name evidence="6" type="ORF">METZ01_LOCUS25407</name>
</gene>
<keyword evidence="4" id="KW-0694">RNA-binding</keyword>
<proteinExistence type="inferred from homology"/>
<dbReference type="InterPro" id="IPR018171">
    <property type="entry name" value="Pept_tRNA_hydro_CS"/>
</dbReference>
<dbReference type="NCBIfam" id="TIGR00447">
    <property type="entry name" value="pth"/>
    <property type="match status" value="1"/>
</dbReference>
<dbReference type="SUPFAM" id="SSF53178">
    <property type="entry name" value="Peptidyl-tRNA hydrolase-like"/>
    <property type="match status" value="1"/>
</dbReference>
<comment type="similarity">
    <text evidence="5">Belongs to the PTH family.</text>
</comment>
<organism evidence="6">
    <name type="scientific">marine metagenome</name>
    <dbReference type="NCBI Taxonomy" id="408172"/>
    <lineage>
        <taxon>unclassified sequences</taxon>
        <taxon>metagenomes</taxon>
        <taxon>ecological metagenomes</taxon>
    </lineage>
</organism>
<dbReference type="PROSITE" id="PS01196">
    <property type="entry name" value="PEPT_TRNA_HYDROL_2"/>
    <property type="match status" value="1"/>
</dbReference>
<dbReference type="PANTHER" id="PTHR17224:SF1">
    <property type="entry name" value="PEPTIDYL-TRNA HYDROLASE"/>
    <property type="match status" value="1"/>
</dbReference>
<reference evidence="6" key="1">
    <citation type="submission" date="2018-05" db="EMBL/GenBank/DDBJ databases">
        <authorList>
            <person name="Lanie J.A."/>
            <person name="Ng W.-L."/>
            <person name="Kazmierczak K.M."/>
            <person name="Andrzejewski T.M."/>
            <person name="Davidsen T.M."/>
            <person name="Wayne K.J."/>
            <person name="Tettelin H."/>
            <person name="Glass J.I."/>
            <person name="Rusch D."/>
            <person name="Podicherti R."/>
            <person name="Tsui H.-C.T."/>
            <person name="Winkler M.E."/>
        </authorList>
    </citation>
    <scope>NUCLEOTIDE SEQUENCE</scope>
</reference>
<dbReference type="CDD" id="cd00462">
    <property type="entry name" value="PTH"/>
    <property type="match status" value="1"/>
</dbReference>
<accession>A0A381Q4M0</accession>
<protein>
    <recommendedName>
        <fullName evidence="1">peptidyl-tRNA hydrolase</fullName>
        <ecNumber evidence="1">3.1.1.29</ecNumber>
    </recommendedName>
</protein>
<dbReference type="HAMAP" id="MF_00083">
    <property type="entry name" value="Pept_tRNA_hydro_bact"/>
    <property type="match status" value="1"/>
</dbReference>
<dbReference type="PROSITE" id="PS01195">
    <property type="entry name" value="PEPT_TRNA_HYDROL_1"/>
    <property type="match status" value="1"/>
</dbReference>
<dbReference type="GO" id="GO:0000049">
    <property type="term" value="F:tRNA binding"/>
    <property type="evidence" value="ECO:0007669"/>
    <property type="project" value="UniProtKB-KW"/>
</dbReference>
<dbReference type="InterPro" id="IPR036416">
    <property type="entry name" value="Pept_tRNA_hydro_sf"/>
</dbReference>
<keyword evidence="2" id="KW-0820">tRNA-binding</keyword>
<keyword evidence="3" id="KW-0378">Hydrolase</keyword>
<evidence type="ECO:0000256" key="3">
    <source>
        <dbReference type="ARBA" id="ARBA00022801"/>
    </source>
</evidence>
<dbReference type="GO" id="GO:0004045">
    <property type="term" value="F:peptidyl-tRNA hydrolase activity"/>
    <property type="evidence" value="ECO:0007669"/>
    <property type="project" value="UniProtKB-EC"/>
</dbReference>
<dbReference type="InterPro" id="IPR001328">
    <property type="entry name" value="Pept_tRNA_hydro"/>
</dbReference>
<dbReference type="EC" id="3.1.1.29" evidence="1"/>
<dbReference type="EMBL" id="UINC01001150">
    <property type="protein sequence ID" value="SUZ72553.1"/>
    <property type="molecule type" value="Genomic_DNA"/>
</dbReference>